<protein>
    <submittedName>
        <fullName evidence="2">HAD-like protein</fullName>
    </submittedName>
</protein>
<evidence type="ECO:0000313" key="3">
    <source>
        <dbReference type="Proteomes" id="UP000246702"/>
    </source>
</evidence>
<dbReference type="GO" id="GO:0016787">
    <property type="term" value="F:hydrolase activity"/>
    <property type="evidence" value="ECO:0007669"/>
    <property type="project" value="UniProtKB-KW"/>
</dbReference>
<comment type="caution">
    <text evidence="2">The sequence shown here is derived from an EMBL/GenBank/DDBJ whole genome shotgun (WGS) entry which is preliminary data.</text>
</comment>
<accession>A0A317XEC6</accession>
<dbReference type="InterPro" id="IPR023214">
    <property type="entry name" value="HAD_sf"/>
</dbReference>
<dbReference type="SUPFAM" id="SSF56784">
    <property type="entry name" value="HAD-like"/>
    <property type="match status" value="1"/>
</dbReference>
<dbReference type="InterPro" id="IPR036412">
    <property type="entry name" value="HAD-like_sf"/>
</dbReference>
<feature type="non-terminal residue" evidence="2">
    <location>
        <position position="1"/>
    </location>
</feature>
<dbReference type="Proteomes" id="UP000246702">
    <property type="component" value="Unassembled WGS sequence"/>
</dbReference>
<dbReference type="InterPro" id="IPR051540">
    <property type="entry name" value="S-2-haloacid_dehalogenase"/>
</dbReference>
<dbReference type="Pfam" id="PF00702">
    <property type="entry name" value="Hydrolase"/>
    <property type="match status" value="1"/>
</dbReference>
<dbReference type="RefSeq" id="XP_025473302.1">
    <property type="nucleotide sequence ID" value="XM_025607572.1"/>
</dbReference>
<dbReference type="EMBL" id="MSFK01000001">
    <property type="protein sequence ID" value="PWY96541.1"/>
    <property type="molecule type" value="Genomic_DNA"/>
</dbReference>
<gene>
    <name evidence="2" type="ORF">BO94DRAFT_453571</name>
</gene>
<dbReference type="OrthoDB" id="2363873at2759"/>
<sequence>QKHIILDVVGTCISFSTFIRRIETILGPRLRTHHTNAHIFSYAWMQASELEYTMLLMSSRYTPYSEVFKTLFYRVLYMSGIENPREFATEDERDACQAACSLLELRPGCREMMEKLRGNGFEIWCLTTGDVARVSGYFVREGVEMPVERVVSCVDFMEGGGGDRLGVVKPSMGAYRRIVERLGLGEEDEMWFAAAHMWDVSAAVKAGFRGAYCSAYEKESRIEIFDTRMDVMADSLPEMADKIIAMTS</sequence>
<name>A0A317XEC6_9EURO</name>
<proteinExistence type="predicted"/>
<dbReference type="PANTHER" id="PTHR43316:SF4">
    <property type="entry name" value="ACID DEHALOGENASE, PUTATIVE (AFU_ORTHOLOGUE AFUA_8G05870)-RELATED"/>
    <property type="match status" value="1"/>
</dbReference>
<dbReference type="Gene3D" id="3.40.50.1000">
    <property type="entry name" value="HAD superfamily/HAD-like"/>
    <property type="match status" value="1"/>
</dbReference>
<evidence type="ECO:0000313" key="2">
    <source>
        <dbReference type="EMBL" id="PWY96541.1"/>
    </source>
</evidence>
<dbReference type="GeneID" id="37109715"/>
<dbReference type="AlphaFoldDB" id="A0A317XEC6"/>
<keyword evidence="1" id="KW-0378">Hydrolase</keyword>
<evidence type="ECO:0000256" key="1">
    <source>
        <dbReference type="ARBA" id="ARBA00022801"/>
    </source>
</evidence>
<organism evidence="2 3">
    <name type="scientific">Aspergillus sclerotioniger CBS 115572</name>
    <dbReference type="NCBI Taxonomy" id="1450535"/>
    <lineage>
        <taxon>Eukaryota</taxon>
        <taxon>Fungi</taxon>
        <taxon>Dikarya</taxon>
        <taxon>Ascomycota</taxon>
        <taxon>Pezizomycotina</taxon>
        <taxon>Eurotiomycetes</taxon>
        <taxon>Eurotiomycetidae</taxon>
        <taxon>Eurotiales</taxon>
        <taxon>Aspergillaceae</taxon>
        <taxon>Aspergillus</taxon>
        <taxon>Aspergillus subgen. Circumdati</taxon>
    </lineage>
</organism>
<keyword evidence="3" id="KW-1185">Reference proteome</keyword>
<dbReference type="PANTHER" id="PTHR43316">
    <property type="entry name" value="HYDROLASE, HALOACID DELAHOGENASE-RELATED"/>
    <property type="match status" value="1"/>
</dbReference>
<reference evidence="2 3" key="1">
    <citation type="submission" date="2016-12" db="EMBL/GenBank/DDBJ databases">
        <title>The genomes of Aspergillus section Nigri reveals drivers in fungal speciation.</title>
        <authorList>
            <consortium name="DOE Joint Genome Institute"/>
            <person name="Vesth T.C."/>
            <person name="Nybo J."/>
            <person name="Theobald S."/>
            <person name="Brandl J."/>
            <person name="Frisvad J.C."/>
            <person name="Nielsen K.F."/>
            <person name="Lyhne E.K."/>
            <person name="Kogle M.E."/>
            <person name="Kuo A."/>
            <person name="Riley R."/>
            <person name="Clum A."/>
            <person name="Nolan M."/>
            <person name="Lipzen A."/>
            <person name="Salamov A."/>
            <person name="Henrissat B."/>
            <person name="Wiebenga A."/>
            <person name="De Vries R.P."/>
            <person name="Grigoriev I.V."/>
            <person name="Mortensen U.H."/>
            <person name="Andersen M.R."/>
            <person name="Baker S.E."/>
        </authorList>
    </citation>
    <scope>NUCLEOTIDE SEQUENCE [LARGE SCALE GENOMIC DNA]</scope>
    <source>
        <strain evidence="2 3">CBS 115572</strain>
    </source>
</reference>
<dbReference type="InterPro" id="IPR023198">
    <property type="entry name" value="PGP-like_dom2"/>
</dbReference>
<dbReference type="Gene3D" id="1.10.150.240">
    <property type="entry name" value="Putative phosphatase, domain 2"/>
    <property type="match status" value="1"/>
</dbReference>